<dbReference type="SUPFAM" id="SSF52058">
    <property type="entry name" value="L domain-like"/>
    <property type="match status" value="1"/>
</dbReference>
<dbReference type="RefSeq" id="XP_055877157.1">
    <property type="nucleotide sequence ID" value="XM_056021182.1"/>
</dbReference>
<proteinExistence type="predicted"/>
<organism evidence="4 5">
    <name type="scientific">Biomphalaria glabrata</name>
    <name type="common">Bloodfluke planorb</name>
    <name type="synonym">Freshwater snail</name>
    <dbReference type="NCBI Taxonomy" id="6526"/>
    <lineage>
        <taxon>Eukaryota</taxon>
        <taxon>Metazoa</taxon>
        <taxon>Spiralia</taxon>
        <taxon>Lophotrochozoa</taxon>
        <taxon>Mollusca</taxon>
        <taxon>Gastropoda</taxon>
        <taxon>Heterobranchia</taxon>
        <taxon>Euthyneura</taxon>
        <taxon>Panpulmonata</taxon>
        <taxon>Hygrophila</taxon>
        <taxon>Lymnaeoidea</taxon>
        <taxon>Planorbidae</taxon>
        <taxon>Biomphalaria</taxon>
    </lineage>
</organism>
<evidence type="ECO:0000313" key="4">
    <source>
        <dbReference type="Proteomes" id="UP001165740"/>
    </source>
</evidence>
<dbReference type="OrthoDB" id="1394818at2759"/>
<dbReference type="InterPro" id="IPR032675">
    <property type="entry name" value="LRR_dom_sf"/>
</dbReference>
<sequence length="132" mass="15352">MPKDKYEPPNERRQHRIMQRNEVAEGKPSKWSELEIFGCVQNLSRNLWKVEWLTVLYLNNNHLSHLPSQIGNLVNLEHLDASHNFINVIPPEIGDLVNLRELKLASNRIRELPCELGKCFQLQTLGNIAYTL</sequence>
<dbReference type="InterPro" id="IPR003591">
    <property type="entry name" value="Leu-rich_rpt_typical-subtyp"/>
</dbReference>
<dbReference type="SMART" id="SM00369">
    <property type="entry name" value="LRR_TYP"/>
    <property type="match status" value="3"/>
</dbReference>
<keyword evidence="2" id="KW-0677">Repeat</keyword>
<dbReference type="GeneID" id="129924693"/>
<keyword evidence="1" id="KW-0433">Leucine-rich repeat</keyword>
<evidence type="ECO:0000313" key="5">
    <source>
        <dbReference type="RefSeq" id="XP_055877157.1"/>
    </source>
</evidence>
<evidence type="ECO:0000256" key="2">
    <source>
        <dbReference type="ARBA" id="ARBA00022737"/>
    </source>
</evidence>
<dbReference type="OMA" id="NLWHLTH"/>
<dbReference type="InterPro" id="IPR001611">
    <property type="entry name" value="Leu-rich_rpt"/>
</dbReference>
<protein>
    <submittedName>
        <fullName evidence="5">CCR4-NOT transcription complex subunit 6-like</fullName>
    </submittedName>
</protein>
<dbReference type="Gene3D" id="3.80.10.10">
    <property type="entry name" value="Ribonuclease Inhibitor"/>
    <property type="match status" value="1"/>
</dbReference>
<dbReference type="AlphaFoldDB" id="A0A9W2ZQ52"/>
<dbReference type="PANTHER" id="PTHR48051">
    <property type="match status" value="1"/>
</dbReference>
<keyword evidence="4" id="KW-1185">Reference proteome</keyword>
<feature type="domain" description="Disease resistance R13L4/SHOC-2-like LRR" evidence="3">
    <location>
        <begin position="36"/>
        <end position="125"/>
    </location>
</feature>
<dbReference type="GO" id="GO:0005737">
    <property type="term" value="C:cytoplasm"/>
    <property type="evidence" value="ECO:0007669"/>
    <property type="project" value="TreeGrafter"/>
</dbReference>
<accession>A0A9W2ZQ52</accession>
<name>A0A9W2ZQ52_BIOGL</name>
<dbReference type="InterPro" id="IPR050216">
    <property type="entry name" value="LRR_domain-containing"/>
</dbReference>
<evidence type="ECO:0000256" key="1">
    <source>
        <dbReference type="ARBA" id="ARBA00022614"/>
    </source>
</evidence>
<dbReference type="PROSITE" id="PS51450">
    <property type="entry name" value="LRR"/>
    <property type="match status" value="2"/>
</dbReference>
<dbReference type="InterPro" id="IPR055414">
    <property type="entry name" value="LRR_R13L4/SHOC2-like"/>
</dbReference>
<evidence type="ECO:0000259" key="3">
    <source>
        <dbReference type="Pfam" id="PF23598"/>
    </source>
</evidence>
<gene>
    <name evidence="5" type="primary">LOC129924693</name>
</gene>
<reference evidence="5" key="1">
    <citation type="submission" date="2025-08" db="UniProtKB">
        <authorList>
            <consortium name="RefSeq"/>
        </authorList>
    </citation>
    <scope>IDENTIFICATION</scope>
</reference>
<dbReference type="Pfam" id="PF23598">
    <property type="entry name" value="LRR_14"/>
    <property type="match status" value="1"/>
</dbReference>
<dbReference type="Proteomes" id="UP001165740">
    <property type="component" value="Chromosome 2"/>
</dbReference>
<dbReference type="PANTHER" id="PTHR48051:SF1">
    <property type="entry name" value="RAS SUPPRESSOR PROTEIN 1"/>
    <property type="match status" value="1"/>
</dbReference>